<evidence type="ECO:0000313" key="2">
    <source>
        <dbReference type="Proteomes" id="UP000243459"/>
    </source>
</evidence>
<accession>A0A5P1EZY2</accession>
<organism evidence="1 2">
    <name type="scientific">Asparagus officinalis</name>
    <name type="common">Garden asparagus</name>
    <dbReference type="NCBI Taxonomy" id="4686"/>
    <lineage>
        <taxon>Eukaryota</taxon>
        <taxon>Viridiplantae</taxon>
        <taxon>Streptophyta</taxon>
        <taxon>Embryophyta</taxon>
        <taxon>Tracheophyta</taxon>
        <taxon>Spermatophyta</taxon>
        <taxon>Magnoliopsida</taxon>
        <taxon>Liliopsida</taxon>
        <taxon>Asparagales</taxon>
        <taxon>Asparagaceae</taxon>
        <taxon>Asparagoideae</taxon>
        <taxon>Asparagus</taxon>
    </lineage>
</organism>
<evidence type="ECO:0000313" key="1">
    <source>
        <dbReference type="EMBL" id="ONK70707.1"/>
    </source>
</evidence>
<protein>
    <submittedName>
        <fullName evidence="1">Uncharacterized protein</fullName>
    </submittedName>
</protein>
<name>A0A5P1EZY2_ASPOF</name>
<dbReference type="Gramene" id="ONK70707">
    <property type="protein sequence ID" value="ONK70707"/>
    <property type="gene ID" value="A4U43_C04F690"/>
</dbReference>
<proteinExistence type="predicted"/>
<dbReference type="Proteomes" id="UP000243459">
    <property type="component" value="Chromosome 4"/>
</dbReference>
<sequence length="125" mass="13822">MHNPCVKKLLDLKISSFQIRLQALGSSISAFSYPASVHAQMNILAPFLAISPSRKYSCMPFEENPKVFESGGRVTSVERGIFFYVTPLSLKTNNGGEEMSYRSGRQLSKQDACSGHVSKMNWAGQ</sequence>
<reference evidence="2" key="1">
    <citation type="journal article" date="2017" name="Nat. Commun.">
        <title>The asparagus genome sheds light on the origin and evolution of a young Y chromosome.</title>
        <authorList>
            <person name="Harkess A."/>
            <person name="Zhou J."/>
            <person name="Xu C."/>
            <person name="Bowers J.E."/>
            <person name="Van der Hulst R."/>
            <person name="Ayyampalayam S."/>
            <person name="Mercati F."/>
            <person name="Riccardi P."/>
            <person name="McKain M.R."/>
            <person name="Kakrana A."/>
            <person name="Tang H."/>
            <person name="Ray J."/>
            <person name="Groenendijk J."/>
            <person name="Arikit S."/>
            <person name="Mathioni S.M."/>
            <person name="Nakano M."/>
            <person name="Shan H."/>
            <person name="Telgmann-Rauber A."/>
            <person name="Kanno A."/>
            <person name="Yue Z."/>
            <person name="Chen H."/>
            <person name="Li W."/>
            <person name="Chen Y."/>
            <person name="Xu X."/>
            <person name="Zhang Y."/>
            <person name="Luo S."/>
            <person name="Chen H."/>
            <person name="Gao J."/>
            <person name="Mao Z."/>
            <person name="Pires J.C."/>
            <person name="Luo M."/>
            <person name="Kudrna D."/>
            <person name="Wing R.A."/>
            <person name="Meyers B.C."/>
            <person name="Yi K."/>
            <person name="Kong H."/>
            <person name="Lavrijsen P."/>
            <person name="Sunseri F."/>
            <person name="Falavigna A."/>
            <person name="Ye Y."/>
            <person name="Leebens-Mack J.H."/>
            <person name="Chen G."/>
        </authorList>
    </citation>
    <scope>NUCLEOTIDE SEQUENCE [LARGE SCALE GENOMIC DNA]</scope>
    <source>
        <strain evidence="2">cv. DH0086</strain>
    </source>
</reference>
<gene>
    <name evidence="1" type="ORF">A4U43_C04F690</name>
</gene>
<dbReference type="EMBL" id="CM007384">
    <property type="protein sequence ID" value="ONK70707.1"/>
    <property type="molecule type" value="Genomic_DNA"/>
</dbReference>
<keyword evidence="2" id="KW-1185">Reference proteome</keyword>
<dbReference type="AlphaFoldDB" id="A0A5P1EZY2"/>